<gene>
    <name evidence="2" type="ORF">H3Z74_01595</name>
</gene>
<evidence type="ECO:0000313" key="3">
    <source>
        <dbReference type="Proteomes" id="UP000516148"/>
    </source>
</evidence>
<proteinExistence type="predicted"/>
<feature type="transmembrane region" description="Helical" evidence="1">
    <location>
        <begin position="42"/>
        <end position="65"/>
    </location>
</feature>
<feature type="transmembrane region" description="Helical" evidence="1">
    <location>
        <begin position="77"/>
        <end position="98"/>
    </location>
</feature>
<keyword evidence="1" id="KW-0812">Transmembrane</keyword>
<name>A0A7H0LJX1_9SPHN</name>
<reference evidence="2 3" key="1">
    <citation type="submission" date="2020-09" db="EMBL/GenBank/DDBJ databases">
        <title>Sphingomonas sp., a new species isolated from pork steak.</title>
        <authorList>
            <person name="Heidler von Heilborn D."/>
        </authorList>
    </citation>
    <scope>NUCLEOTIDE SEQUENCE [LARGE SCALE GENOMIC DNA]</scope>
    <source>
        <strain evidence="3">S8-3T</strain>
    </source>
</reference>
<feature type="transmembrane region" description="Helical" evidence="1">
    <location>
        <begin position="110"/>
        <end position="131"/>
    </location>
</feature>
<organism evidence="2 3">
    <name type="scientific">Sphingomonas alpina</name>
    <dbReference type="NCBI Taxonomy" id="653931"/>
    <lineage>
        <taxon>Bacteria</taxon>
        <taxon>Pseudomonadati</taxon>
        <taxon>Pseudomonadota</taxon>
        <taxon>Alphaproteobacteria</taxon>
        <taxon>Sphingomonadales</taxon>
        <taxon>Sphingomonadaceae</taxon>
        <taxon>Sphingomonas</taxon>
    </lineage>
</organism>
<evidence type="ECO:0000313" key="2">
    <source>
        <dbReference type="EMBL" id="QNQ09974.1"/>
    </source>
</evidence>
<dbReference type="KEGG" id="spap:H3Z74_01595"/>
<dbReference type="AlphaFoldDB" id="A0A7H0LJX1"/>
<keyword evidence="3" id="KW-1185">Reference proteome</keyword>
<sequence length="135" mass="14940">MFGASPAIKRYNRRVIWLSLGYAALLFAAVALFSRGAVHGPLAYLVAILPAVPQIAIFMIIGRYLIEETDEYLRDRFVRQLLIATGFALSVTTAWGFLENFGLVPHVYAYYTAVLWFAGIGIGALVNRLAIGRET</sequence>
<dbReference type="EMBL" id="CP061038">
    <property type="protein sequence ID" value="QNQ09974.1"/>
    <property type="molecule type" value="Genomic_DNA"/>
</dbReference>
<dbReference type="RefSeq" id="WP_187762282.1">
    <property type="nucleotide sequence ID" value="NZ_CP061038.1"/>
</dbReference>
<accession>A0A7H0LJX1</accession>
<feature type="transmembrane region" description="Helical" evidence="1">
    <location>
        <begin position="15"/>
        <end position="36"/>
    </location>
</feature>
<dbReference type="Proteomes" id="UP000516148">
    <property type="component" value="Chromosome"/>
</dbReference>
<evidence type="ECO:0000256" key="1">
    <source>
        <dbReference type="SAM" id="Phobius"/>
    </source>
</evidence>
<keyword evidence="1" id="KW-1133">Transmembrane helix</keyword>
<keyword evidence="1" id="KW-0472">Membrane</keyword>
<protein>
    <submittedName>
        <fullName evidence="2">Uncharacterized protein</fullName>
    </submittedName>
</protein>